<sequence length="386" mass="39138">MSPATQSACEIDVSLPNGVTSIPLYTPTSVTATVTGDNCGVSKIYWSTPSILNYIIKFDPAVSDISGTTASTQITLYGSNADAPPFITVYARGDNSDVPIGSANFPVTTVSPAPTGNVLSVISLDGDPVAANTPHLLQASYRTMGGLATSGTVTWTIDPPVAGVSIGPSPTPVDGWGMSSTIIKYAGTGTATAIVKGSAGTTPDIGTLQVDFGQTVTLSGAGTMTLTSTDGTDNLTEGLPHKLTCTYRDENGNLVPANTKVLWYAAPSDKLAFKGGSGATGFDSKNTSYTQGATGQATINVTAQAGSAIANAVIGTTGNFNPAAGVYDHSDLDLVLDFTVGTGDGVITISSPQGNTLTCGNSYPLNGNYVHASGGAPFQQADIVWS</sequence>
<evidence type="ECO:0000313" key="1">
    <source>
        <dbReference type="EMBL" id="RCS21596.1"/>
    </source>
</evidence>
<dbReference type="EMBL" id="QOZG01000021">
    <property type="protein sequence ID" value="RCS21596.1"/>
    <property type="molecule type" value="Genomic_DNA"/>
</dbReference>
<dbReference type="RefSeq" id="WP_147272248.1">
    <property type="nucleotide sequence ID" value="NZ_QOZG01000021.1"/>
</dbReference>
<feature type="non-terminal residue" evidence="1">
    <location>
        <position position="386"/>
    </location>
</feature>
<name>A0A368JWR1_9HYPH</name>
<keyword evidence="2" id="KW-1185">Reference proteome</keyword>
<evidence type="ECO:0000313" key="2">
    <source>
        <dbReference type="Proteomes" id="UP000253420"/>
    </source>
</evidence>
<proteinExistence type="predicted"/>
<dbReference type="AlphaFoldDB" id="A0A368JWR1"/>
<reference evidence="1 2" key="1">
    <citation type="submission" date="2018-07" db="EMBL/GenBank/DDBJ databases">
        <title>The draft genome of Phyllobacterium salinisoli.</title>
        <authorList>
            <person name="Liu L."/>
            <person name="Li L."/>
            <person name="Zhang X."/>
            <person name="Liang L."/>
        </authorList>
    </citation>
    <scope>NUCLEOTIDE SEQUENCE [LARGE SCALE GENOMIC DNA]</scope>
    <source>
        <strain evidence="1 2">LLAN61</strain>
    </source>
</reference>
<dbReference type="Proteomes" id="UP000253420">
    <property type="component" value="Unassembled WGS sequence"/>
</dbReference>
<organism evidence="1 2">
    <name type="scientific">Phyllobacterium salinisoli</name>
    <dbReference type="NCBI Taxonomy" id="1899321"/>
    <lineage>
        <taxon>Bacteria</taxon>
        <taxon>Pseudomonadati</taxon>
        <taxon>Pseudomonadota</taxon>
        <taxon>Alphaproteobacteria</taxon>
        <taxon>Hyphomicrobiales</taxon>
        <taxon>Phyllobacteriaceae</taxon>
        <taxon>Phyllobacterium</taxon>
    </lineage>
</organism>
<accession>A0A368JWR1</accession>
<dbReference type="OrthoDB" id="8118727at2"/>
<gene>
    <name evidence="1" type="ORF">DUT91_22925</name>
</gene>
<protein>
    <submittedName>
        <fullName evidence="1">Uncharacterized protein</fullName>
    </submittedName>
</protein>
<comment type="caution">
    <text evidence="1">The sequence shown here is derived from an EMBL/GenBank/DDBJ whole genome shotgun (WGS) entry which is preliminary data.</text>
</comment>